<feature type="region of interest" description="Disordered" evidence="14">
    <location>
        <begin position="170"/>
        <end position="189"/>
    </location>
</feature>
<evidence type="ECO:0000256" key="10">
    <source>
        <dbReference type="ARBA" id="ARBA00023212"/>
    </source>
</evidence>
<dbReference type="GO" id="GO:0001725">
    <property type="term" value="C:stress fiber"/>
    <property type="evidence" value="ECO:0007669"/>
    <property type="project" value="UniProtKB-SubCell"/>
</dbReference>
<evidence type="ECO:0000256" key="14">
    <source>
        <dbReference type="SAM" id="MobiDB-lite"/>
    </source>
</evidence>
<comment type="subcellular location">
    <subcellularLocation>
        <location evidence="1">Cytoplasm</location>
        <location evidence="1">Cytoskeleton</location>
        <location evidence="1">Microtubule organizing center</location>
        <location evidence="1">Centrosome</location>
    </subcellularLocation>
    <subcellularLocation>
        <location evidence="2">Cytoplasm</location>
        <location evidence="2">Cytoskeleton</location>
        <location evidence="2">Stress fiber</location>
    </subcellularLocation>
    <subcellularLocation>
        <location evidence="3">Cytoplasm</location>
        <location evidence="3">Myofibril</location>
    </subcellularLocation>
</comment>
<sequence>MSTQCGSFEVFCPCSEPLNSSSKDPSTLSNEIDLPYTLKDPYTFHPLNSLNFCSNCNQIKCRRCIESEIVLKFCPNCMEEASPDSDIRHCPRNCLMCPVCELTLDVSTVRTIEGNSDHISLQCTSCDYAYTSTQGHRSDKHSPLKQIYKDIKQPSDVNERFLQLEKYFSSNANDPNSTQPPELMKTRRDKTLLSESSILQELDDSSSTHRTVPQLPKIIPMITKTSKRCKACREMIMKPEVSSGSVRFYKLSNAFDQLPTLKLFRIKDEHVILLKSFLDKDVTITLTSFDNGLFFPLTEAVITAKCQDKSFKGFLKSASLLEINNWNSKAGRIEKMTRKPLVVNDSIDAVIEQGEGFVAIPVKLGETDSNPDSDTETGIETLSDETEKPLRSYVFLLKIAPADSTEFGYFMKLTV</sequence>
<evidence type="ECO:0000256" key="7">
    <source>
        <dbReference type="ARBA" id="ARBA00022843"/>
    </source>
</evidence>
<keyword evidence="10" id="KW-0206">Cytoskeleton</keyword>
<evidence type="ECO:0000256" key="6">
    <source>
        <dbReference type="ARBA" id="ARBA00022553"/>
    </source>
</evidence>
<evidence type="ECO:0000256" key="1">
    <source>
        <dbReference type="ARBA" id="ARBA00004300"/>
    </source>
</evidence>
<evidence type="ECO:0000256" key="9">
    <source>
        <dbReference type="ARBA" id="ARBA00023054"/>
    </source>
</evidence>
<keyword evidence="8" id="KW-0007">Acetylation</keyword>
<evidence type="ECO:0000256" key="5">
    <source>
        <dbReference type="ARBA" id="ARBA00022499"/>
    </source>
</evidence>
<dbReference type="InterPro" id="IPR008603">
    <property type="entry name" value="DCTN4"/>
</dbReference>
<comment type="caution">
    <text evidence="15">The sequence shown here is derived from an EMBL/GenBank/DDBJ whole genome shotgun (WGS) entry which is preliminary data.</text>
</comment>
<evidence type="ECO:0000256" key="4">
    <source>
        <dbReference type="ARBA" id="ARBA00022490"/>
    </source>
</evidence>
<comment type="subunit">
    <text evidence="13">Subunit of dynactin, a multiprotein complex part of a tripartite complex with dynein and a adapter, such as BICDL1, BICD2 or HOOK3. The dynactin complex is built around ACTR1A/ACTB filament and consists of an actin-related filament composed of a shoulder domain, a pointed end and a barbed end. Its length is defined by its flexible shoulder domain. The soulder is composed of 2 DCTN1 subunits, 4 DCTN2 and 2 DCTN3. The 4 DCNT2 (via N-terminus) bind the ACTR1A filament and act as molecular rulers to determine the length. The pointed end is important for binding dynein-dynactin cargo adapters. Consists of 4 subunits: ACTR10, DCNT4, DCTN5 and DCTN6. The barbed end is composed of a CAPZA1:CAPZB heterodimers, which binds ACTR1A/ACTB filament and dynactin and stabilizes dynactin. Interacts with ATP7B, but not ATP7A, in a copper-dependent manner. Interacts with ANK2; this interaction is required for localization at costameres. Interacts with N4BP2L1.</text>
</comment>
<keyword evidence="6" id="KW-0597">Phosphoprotein</keyword>
<reference evidence="15" key="2">
    <citation type="submission" date="2021-01" db="EMBL/GenBank/DDBJ databases">
        <authorList>
            <person name="Schikora-Tamarit M.A."/>
        </authorList>
    </citation>
    <scope>NUCLEOTIDE SEQUENCE</scope>
    <source>
        <strain evidence="15">CBS2887</strain>
    </source>
</reference>
<dbReference type="PANTHER" id="PTHR13034:SF2">
    <property type="entry name" value="DYNACTIN SUBUNIT 4"/>
    <property type="match status" value="1"/>
</dbReference>
<dbReference type="GO" id="GO:0005869">
    <property type="term" value="C:dynactin complex"/>
    <property type="evidence" value="ECO:0007669"/>
    <property type="project" value="InterPro"/>
</dbReference>
<name>A0A9P8Q195_WICPI</name>
<keyword evidence="16" id="KW-1185">Reference proteome</keyword>
<gene>
    <name evidence="15" type="ORF">WICPIJ_006681</name>
</gene>
<accession>A0A9P8Q195</accession>
<evidence type="ECO:0000256" key="12">
    <source>
        <dbReference type="ARBA" id="ARBA00034864"/>
    </source>
</evidence>
<evidence type="ECO:0000256" key="3">
    <source>
        <dbReference type="ARBA" id="ARBA00004657"/>
    </source>
</evidence>
<dbReference type="Proteomes" id="UP000774326">
    <property type="component" value="Unassembled WGS sequence"/>
</dbReference>
<proteinExistence type="inferred from homology"/>
<organism evidence="15 16">
    <name type="scientific">Wickerhamomyces pijperi</name>
    <name type="common">Yeast</name>
    <name type="synonym">Pichia pijperi</name>
    <dbReference type="NCBI Taxonomy" id="599730"/>
    <lineage>
        <taxon>Eukaryota</taxon>
        <taxon>Fungi</taxon>
        <taxon>Dikarya</taxon>
        <taxon>Ascomycota</taxon>
        <taxon>Saccharomycotina</taxon>
        <taxon>Saccharomycetes</taxon>
        <taxon>Phaffomycetales</taxon>
        <taxon>Wickerhamomycetaceae</taxon>
        <taxon>Wickerhamomyces</taxon>
    </lineage>
</organism>
<dbReference type="EMBL" id="JAEUBG010003758">
    <property type="protein sequence ID" value="KAH3682367.1"/>
    <property type="molecule type" value="Genomic_DNA"/>
</dbReference>
<evidence type="ECO:0000313" key="15">
    <source>
        <dbReference type="EMBL" id="KAH3682367.1"/>
    </source>
</evidence>
<keyword evidence="7" id="KW-0832">Ubl conjugation</keyword>
<keyword evidence="5" id="KW-1017">Isopeptide bond</keyword>
<reference evidence="15" key="1">
    <citation type="journal article" date="2021" name="Open Biol.">
        <title>Shared evolutionary footprints suggest mitochondrial oxidative damage underlies multiple complex I losses in fungi.</title>
        <authorList>
            <person name="Schikora-Tamarit M.A."/>
            <person name="Marcet-Houben M."/>
            <person name="Nosek J."/>
            <person name="Gabaldon T."/>
        </authorList>
    </citation>
    <scope>NUCLEOTIDE SEQUENCE</scope>
    <source>
        <strain evidence="15">CBS2887</strain>
    </source>
</reference>
<dbReference type="Pfam" id="PF05502">
    <property type="entry name" value="Dynactin_p62"/>
    <property type="match status" value="2"/>
</dbReference>
<evidence type="ECO:0000313" key="16">
    <source>
        <dbReference type="Proteomes" id="UP000774326"/>
    </source>
</evidence>
<comment type="similarity">
    <text evidence="11">Belongs to the dynactin subunit 4 family.</text>
</comment>
<dbReference type="OrthoDB" id="283815at2759"/>
<dbReference type="PANTHER" id="PTHR13034">
    <property type="entry name" value="DYNACTIN P62 SUBUNIT"/>
    <property type="match status" value="1"/>
</dbReference>
<dbReference type="AlphaFoldDB" id="A0A9P8Q195"/>
<protein>
    <recommendedName>
        <fullName evidence="12">Dynactin subunit 4</fullName>
    </recommendedName>
</protein>
<evidence type="ECO:0000256" key="2">
    <source>
        <dbReference type="ARBA" id="ARBA00004529"/>
    </source>
</evidence>
<evidence type="ECO:0000256" key="13">
    <source>
        <dbReference type="ARBA" id="ARBA00093507"/>
    </source>
</evidence>
<feature type="compositionally biased region" description="Polar residues" evidence="14">
    <location>
        <begin position="170"/>
        <end position="180"/>
    </location>
</feature>
<evidence type="ECO:0000256" key="8">
    <source>
        <dbReference type="ARBA" id="ARBA00022990"/>
    </source>
</evidence>
<evidence type="ECO:0000256" key="11">
    <source>
        <dbReference type="ARBA" id="ARBA00034776"/>
    </source>
</evidence>
<keyword evidence="4" id="KW-0963">Cytoplasm</keyword>
<keyword evidence="9" id="KW-0175">Coiled coil</keyword>